<feature type="compositionally biased region" description="Basic and acidic residues" evidence="3">
    <location>
        <begin position="552"/>
        <end position="574"/>
    </location>
</feature>
<dbReference type="InterPro" id="IPR050792">
    <property type="entry name" value="ADP-ribosylglycohydrolase"/>
</dbReference>
<dbReference type="InterPro" id="IPR036705">
    <property type="entry name" value="Ribosyl_crysJ1_sf"/>
</dbReference>
<comment type="caution">
    <text evidence="4">The sequence shown here is derived from an EMBL/GenBank/DDBJ whole genome shotgun (WGS) entry which is preliminary data.</text>
</comment>
<dbReference type="InterPro" id="IPR005502">
    <property type="entry name" value="Ribosyl_crysJ1"/>
</dbReference>
<accession>A0AAV6FI99</accession>
<dbReference type="Gene3D" id="1.10.4080.10">
    <property type="entry name" value="ADP-ribosylation/Crystallin J1"/>
    <property type="match status" value="1"/>
</dbReference>
<sequence length="788" mass="87991">MDPFVERFKAGMVLAGVGDALGYYKGHWEGCTSGAKIQEELATLGGLAALKLDSENWPLSDGALMLITTAEALVTDYWCLEDLYRELVKQYVVAMVLLQGRPPDPSTVEGCAYLKPDNFLLAWHTPFNDKGSGFGAATKAMCVGMRYWQPERLDSLIEVSIETGRMTHNHPTGFLGSLCTALFASYALQGKPVVSWGRDLLKVIPKAEEYCRKTIRHLAEYLERWFYFEAKWQFYLEERGIIEEGQDKPIFPGNYDAVETDKMYKHWSSEGRPGRRGHDAPMVAYDALVAAGSDWTELCKRAMFHGGESSATGLIAGCLYGLLHGLSKVPAGLYQTVDKREQLEELGGKLFHAAAKEKVVHIRHIGPMMMAKVWAATTAPLDSKTLRRIIRDRMTLPGVRAVLECLLQYLIQELSNRNNLQNDKKSQERSEPKHIIKNGAQESSDIRHITSFQLLRAKFLRPKSDQTQTRQCKVGSCSFKRSGGLVRQASRDSMKRQTVGVRSVKHLSAIFAAKEKSDANNMRMVQHGARPHVRRSVLAALEKFETIGSVHSGDDCVTARKNKDTDEHVNDKCQRTKGRGQGSDKSARVQSPTKNVDGNQSEQHSLKNSTCGLVMAEAVWTVATDHADIVQQVPGEVTASELSGEDVQEKSSDNGRHISPQTAQQVKWANVEEDSVCEVVQQNSSEPHSNLCITVEPQNTQRVAILSYPQILLGRLMESKSLNVYMQQSHMTPNLARTSVNNHNSVSQIHRNSYTSVHLFQVVPSTLNQIYSPRNQNSRARLLSHRKT</sequence>
<dbReference type="SUPFAM" id="SSF101478">
    <property type="entry name" value="ADP-ribosylglycohydrolase"/>
    <property type="match status" value="1"/>
</dbReference>
<feature type="region of interest" description="Disordered" evidence="3">
    <location>
        <begin position="639"/>
        <end position="658"/>
    </location>
</feature>
<organism evidence="4 5">
    <name type="scientific">Alosa alosa</name>
    <name type="common">allis shad</name>
    <dbReference type="NCBI Taxonomy" id="278164"/>
    <lineage>
        <taxon>Eukaryota</taxon>
        <taxon>Metazoa</taxon>
        <taxon>Chordata</taxon>
        <taxon>Craniata</taxon>
        <taxon>Vertebrata</taxon>
        <taxon>Euteleostomi</taxon>
        <taxon>Actinopterygii</taxon>
        <taxon>Neopterygii</taxon>
        <taxon>Teleostei</taxon>
        <taxon>Clupei</taxon>
        <taxon>Clupeiformes</taxon>
        <taxon>Clupeoidei</taxon>
        <taxon>Clupeidae</taxon>
        <taxon>Alosa</taxon>
    </lineage>
</organism>
<keyword evidence="2" id="KW-0479">Metal-binding</keyword>
<feature type="binding site" evidence="2">
    <location>
        <position position="61"/>
    </location>
    <ligand>
        <name>Mg(2+)</name>
        <dbReference type="ChEBI" id="CHEBI:18420"/>
        <label>1</label>
    </ligand>
</feature>
<feature type="region of interest" description="Disordered" evidence="3">
    <location>
        <begin position="420"/>
        <end position="440"/>
    </location>
</feature>
<protein>
    <recommendedName>
        <fullName evidence="6">Protein ADP-ribosylarginine hydrolase-like protein 1</fullName>
    </recommendedName>
</protein>
<comment type="similarity">
    <text evidence="1">Belongs to the ADP-ribosylglycohydrolase family.</text>
</comment>
<evidence type="ECO:0000256" key="3">
    <source>
        <dbReference type="SAM" id="MobiDB-lite"/>
    </source>
</evidence>
<feature type="compositionally biased region" description="Basic and acidic residues" evidence="3">
    <location>
        <begin position="422"/>
        <end position="434"/>
    </location>
</feature>
<dbReference type="Proteomes" id="UP000823561">
    <property type="component" value="Chromosome 23"/>
</dbReference>
<name>A0AAV6FI99_9TELE</name>
<dbReference type="Pfam" id="PF03747">
    <property type="entry name" value="ADP_ribosyl_GH"/>
    <property type="match status" value="1"/>
</dbReference>
<feature type="compositionally biased region" description="Polar residues" evidence="3">
    <location>
        <begin position="588"/>
        <end position="606"/>
    </location>
</feature>
<keyword evidence="2" id="KW-0460">Magnesium</keyword>
<dbReference type="EMBL" id="JADWDJ010000023">
    <property type="protein sequence ID" value="KAG5261586.1"/>
    <property type="molecule type" value="Genomic_DNA"/>
</dbReference>
<feature type="compositionally biased region" description="Basic and acidic residues" evidence="3">
    <location>
        <begin position="647"/>
        <end position="656"/>
    </location>
</feature>
<feature type="binding site" evidence="2">
    <location>
        <position position="60"/>
    </location>
    <ligand>
        <name>Mg(2+)</name>
        <dbReference type="ChEBI" id="CHEBI:18420"/>
        <label>1</label>
    </ligand>
</feature>
<comment type="cofactor">
    <cofactor evidence="2">
        <name>Mg(2+)</name>
        <dbReference type="ChEBI" id="CHEBI:18420"/>
    </cofactor>
    <text evidence="2">Binds 2 magnesium ions per subunit.</text>
</comment>
<proteinExistence type="inferred from homology"/>
<keyword evidence="5" id="KW-1185">Reference proteome</keyword>
<evidence type="ECO:0000313" key="5">
    <source>
        <dbReference type="Proteomes" id="UP000823561"/>
    </source>
</evidence>
<evidence type="ECO:0000313" key="4">
    <source>
        <dbReference type="EMBL" id="KAG5261586.1"/>
    </source>
</evidence>
<dbReference type="GO" id="GO:0046872">
    <property type="term" value="F:metal ion binding"/>
    <property type="evidence" value="ECO:0007669"/>
    <property type="project" value="UniProtKB-KW"/>
</dbReference>
<evidence type="ECO:0008006" key="6">
    <source>
        <dbReference type="Google" id="ProtNLM"/>
    </source>
</evidence>
<dbReference type="AlphaFoldDB" id="A0AAV6FI99"/>
<reference evidence="4" key="1">
    <citation type="submission" date="2020-10" db="EMBL/GenBank/DDBJ databases">
        <title>Chromosome-scale genome assembly of the Allis shad, Alosa alosa.</title>
        <authorList>
            <person name="Margot Z."/>
            <person name="Christophe K."/>
            <person name="Cabau C."/>
            <person name="Louis A."/>
            <person name="Berthelot C."/>
            <person name="Parey E."/>
            <person name="Roest Crollius H."/>
            <person name="Montfort J."/>
            <person name="Robinson-Rechavi M."/>
            <person name="Bucao C."/>
            <person name="Bouchez O."/>
            <person name="Gislard M."/>
            <person name="Lluch J."/>
            <person name="Milhes M."/>
            <person name="Lampietro C."/>
            <person name="Lopez Roques C."/>
            <person name="Donnadieu C."/>
            <person name="Braasch I."/>
            <person name="Desvignes T."/>
            <person name="Postlethwait J."/>
            <person name="Bobe J."/>
            <person name="Guiguen Y."/>
        </authorList>
    </citation>
    <scope>NUCLEOTIDE SEQUENCE</scope>
    <source>
        <strain evidence="4">M-15738</strain>
        <tissue evidence="4">Blood</tissue>
    </source>
</reference>
<dbReference type="PANTHER" id="PTHR16222">
    <property type="entry name" value="ADP-RIBOSYLGLYCOHYDROLASE"/>
    <property type="match status" value="1"/>
</dbReference>
<dbReference type="PANTHER" id="PTHR16222:SF23">
    <property type="entry name" value="INACTIVE ADP-RIBOSYLTRANSFERASE ARH2"/>
    <property type="match status" value="1"/>
</dbReference>
<dbReference type="FunFam" id="1.10.4080.10:FF:000002">
    <property type="entry name" value="ADP-ribosylarginine hydrolase isoform X1"/>
    <property type="match status" value="1"/>
</dbReference>
<gene>
    <name evidence="4" type="ORF">AALO_G00286040</name>
</gene>
<evidence type="ECO:0000256" key="2">
    <source>
        <dbReference type="PIRSR" id="PIRSR605502-1"/>
    </source>
</evidence>
<evidence type="ECO:0000256" key="1">
    <source>
        <dbReference type="ARBA" id="ARBA00010702"/>
    </source>
</evidence>
<feature type="region of interest" description="Disordered" evidence="3">
    <location>
        <begin position="552"/>
        <end position="606"/>
    </location>
</feature>